<evidence type="ECO:0000256" key="2">
    <source>
        <dbReference type="ARBA" id="ARBA00022490"/>
    </source>
</evidence>
<dbReference type="Pfam" id="PF00225">
    <property type="entry name" value="Kinesin"/>
    <property type="match status" value="2"/>
</dbReference>
<dbReference type="PROSITE" id="PS50067">
    <property type="entry name" value="KINESIN_MOTOR_2"/>
    <property type="match status" value="1"/>
</dbReference>
<evidence type="ECO:0000256" key="7">
    <source>
        <dbReference type="SAM" id="MobiDB-lite"/>
    </source>
</evidence>
<keyword evidence="4 6" id="KW-0067">ATP-binding</keyword>
<keyword evidence="3 6" id="KW-0547">Nucleotide-binding</keyword>
<evidence type="ECO:0000313" key="10">
    <source>
        <dbReference type="EMBL" id="CEM25467.1"/>
    </source>
</evidence>
<dbReference type="PhylomeDB" id="A0A0G4GA67"/>
<evidence type="ECO:0000256" key="1">
    <source>
        <dbReference type="ARBA" id="ARBA00004496"/>
    </source>
</evidence>
<feature type="region of interest" description="Disordered" evidence="7">
    <location>
        <begin position="371"/>
        <end position="404"/>
    </location>
</feature>
<dbReference type="GO" id="GO:0005875">
    <property type="term" value="C:microtubule associated complex"/>
    <property type="evidence" value="ECO:0007669"/>
    <property type="project" value="TreeGrafter"/>
</dbReference>
<dbReference type="GO" id="GO:0005524">
    <property type="term" value="F:ATP binding"/>
    <property type="evidence" value="ECO:0007669"/>
    <property type="project" value="UniProtKB-UniRule"/>
</dbReference>
<organism evidence="10">
    <name type="scientific">Chromera velia CCMP2878</name>
    <dbReference type="NCBI Taxonomy" id="1169474"/>
    <lineage>
        <taxon>Eukaryota</taxon>
        <taxon>Sar</taxon>
        <taxon>Alveolata</taxon>
        <taxon>Colpodellida</taxon>
        <taxon>Chromeraceae</taxon>
        <taxon>Chromera</taxon>
    </lineage>
</organism>
<dbReference type="PANTHER" id="PTHR47969:SF15">
    <property type="entry name" value="CHROMOSOME-ASSOCIATED KINESIN KIF4A-RELATED"/>
    <property type="match status" value="1"/>
</dbReference>
<feature type="compositionally biased region" description="Polar residues" evidence="7">
    <location>
        <begin position="18"/>
        <end position="30"/>
    </location>
</feature>
<dbReference type="GO" id="GO:0005737">
    <property type="term" value="C:cytoplasm"/>
    <property type="evidence" value="ECO:0007669"/>
    <property type="project" value="UniProtKB-SubCell"/>
</dbReference>
<dbReference type="InterPro" id="IPR036961">
    <property type="entry name" value="Kinesin_motor_dom_sf"/>
</dbReference>
<evidence type="ECO:0000256" key="4">
    <source>
        <dbReference type="ARBA" id="ARBA00022840"/>
    </source>
</evidence>
<dbReference type="PRINTS" id="PR00380">
    <property type="entry name" value="KINESINHEAVY"/>
</dbReference>
<keyword evidence="5" id="KW-0175">Coiled coil</keyword>
<dbReference type="PANTHER" id="PTHR47969">
    <property type="entry name" value="CHROMOSOME-ASSOCIATED KINESIN KIF4A-RELATED"/>
    <property type="match status" value="1"/>
</dbReference>
<keyword evidence="2" id="KW-0963">Cytoplasm</keyword>
<feature type="domain" description="F-box" evidence="9">
    <location>
        <begin position="582"/>
        <end position="632"/>
    </location>
</feature>
<dbReference type="PROSITE" id="PS50181">
    <property type="entry name" value="FBOX"/>
    <property type="match status" value="1"/>
</dbReference>
<comment type="similarity">
    <text evidence="6">Belongs to the TRAFAC class myosin-kinesin ATPase superfamily. Kinesin family.</text>
</comment>
<dbReference type="VEuPathDB" id="CryptoDB:Cvel_4380"/>
<sequence length="721" mass="77476">MSGLFTEDALGFEDPPKLSQQLTVSSTTQETRSEEQAASSSSSSSSSSESAPQNSPSLPASLNASAAAASVLPVTHTKPPKPSKGCSVVVRIRPETPQEVAQGGEIAAWIGEDVGRVVTSDERGLKTYHFDRGFDQDTGQGELYENTAASLVDPLLEGYNVSIIGYGQTGAGKTHSLLGAENVSAKNKWKFALQDKATMGIAPRLLFDLFRSIGWASDGLLFDVHASFVEIFNEQLIDLLNPDAKALGEGGHPMVPSEPLKDAADRGRGMGEKVVKGPGPGAHMDMWTTPDGTIVTNATDVTVETAEEALEVLRRGVEKRQVAATRCNDRSSRSHAVFILTIRRQDLVSCTCNTAQLYIADLAGSEKLSKTGVADDETNNSGAPGEKEKEKGITEHEKEKEKQKRMREMANINRSLLTLGSVVKALSAMGHNGGGTAGGPATQVHIPYRQSKLTRLLENALGGNSYTLLLLCCSPHSVNLRETLSTLRFGDRASRIHNAPVKNEGVGVEELRKQLQREQLGRRAALAENRRLVVENSRQRSLLQQLIPLIALEHIEALKKSGALAALEGSIEGGRLSQEGGKATLVGLPVGVAVRMSGFLEAGALLRLSKVCRKYHESLRDSRHDEEVWTGACRVFWESGAETEVEKQRFIAQHMKLGGIFRYRHFAIFKAKAALYARRQALDSALAERQAGALLLVPSSKAGGCSGTGGAGSFSFAPPPR</sequence>
<dbReference type="AlphaFoldDB" id="A0A0G4GA67"/>
<comment type="subcellular location">
    <subcellularLocation>
        <location evidence="1">Cytoplasm</location>
    </subcellularLocation>
</comment>
<reference evidence="10" key="1">
    <citation type="submission" date="2014-11" db="EMBL/GenBank/DDBJ databases">
        <authorList>
            <person name="Otto D Thomas"/>
            <person name="Naeem Raeece"/>
        </authorList>
    </citation>
    <scope>NUCLEOTIDE SEQUENCE</scope>
</reference>
<feature type="binding site" evidence="6">
    <location>
        <begin position="167"/>
        <end position="174"/>
    </location>
    <ligand>
        <name>ATP</name>
        <dbReference type="ChEBI" id="CHEBI:30616"/>
    </ligand>
</feature>
<dbReference type="InterPro" id="IPR001752">
    <property type="entry name" value="Kinesin_motor_dom"/>
</dbReference>
<dbReference type="GO" id="GO:0007018">
    <property type="term" value="P:microtubule-based movement"/>
    <property type="evidence" value="ECO:0007669"/>
    <property type="project" value="InterPro"/>
</dbReference>
<dbReference type="Gene3D" id="3.40.850.10">
    <property type="entry name" value="Kinesin motor domain"/>
    <property type="match status" value="1"/>
</dbReference>
<accession>A0A0G4GA67</accession>
<name>A0A0G4GA67_9ALVE</name>
<gene>
    <name evidence="10" type="ORF">Cvel_4380</name>
</gene>
<dbReference type="InterPro" id="IPR027417">
    <property type="entry name" value="P-loop_NTPase"/>
</dbReference>
<dbReference type="InterPro" id="IPR027640">
    <property type="entry name" value="Kinesin-like_fam"/>
</dbReference>
<dbReference type="GO" id="GO:0008017">
    <property type="term" value="F:microtubule binding"/>
    <property type="evidence" value="ECO:0007669"/>
    <property type="project" value="InterPro"/>
</dbReference>
<keyword evidence="6" id="KW-0505">Motor protein</keyword>
<dbReference type="EMBL" id="CDMZ01001004">
    <property type="protein sequence ID" value="CEM25467.1"/>
    <property type="molecule type" value="Genomic_DNA"/>
</dbReference>
<feature type="domain" description="Kinesin motor" evidence="8">
    <location>
        <begin position="85"/>
        <end position="496"/>
    </location>
</feature>
<evidence type="ECO:0000259" key="8">
    <source>
        <dbReference type="PROSITE" id="PS50067"/>
    </source>
</evidence>
<proteinExistence type="inferred from homology"/>
<dbReference type="InterPro" id="IPR001810">
    <property type="entry name" value="F-box_dom"/>
</dbReference>
<dbReference type="GO" id="GO:0007052">
    <property type="term" value="P:mitotic spindle organization"/>
    <property type="evidence" value="ECO:0007669"/>
    <property type="project" value="TreeGrafter"/>
</dbReference>
<evidence type="ECO:0008006" key="11">
    <source>
        <dbReference type="Google" id="ProtNLM"/>
    </source>
</evidence>
<feature type="compositionally biased region" description="Basic and acidic residues" evidence="7">
    <location>
        <begin position="385"/>
        <end position="404"/>
    </location>
</feature>
<dbReference type="GO" id="GO:0051231">
    <property type="term" value="P:spindle elongation"/>
    <property type="evidence" value="ECO:0007669"/>
    <property type="project" value="TreeGrafter"/>
</dbReference>
<dbReference type="SUPFAM" id="SSF52540">
    <property type="entry name" value="P-loop containing nucleoside triphosphate hydrolases"/>
    <property type="match status" value="1"/>
</dbReference>
<evidence type="ECO:0000259" key="9">
    <source>
        <dbReference type="PROSITE" id="PS50181"/>
    </source>
</evidence>
<feature type="region of interest" description="Disordered" evidence="7">
    <location>
        <begin position="1"/>
        <end position="62"/>
    </location>
</feature>
<dbReference type="SMART" id="SM00129">
    <property type="entry name" value="KISc"/>
    <property type="match status" value="1"/>
</dbReference>
<dbReference type="CDD" id="cd00106">
    <property type="entry name" value="KISc"/>
    <property type="match status" value="1"/>
</dbReference>
<evidence type="ECO:0000256" key="6">
    <source>
        <dbReference type="PROSITE-ProRule" id="PRU00283"/>
    </source>
</evidence>
<evidence type="ECO:0000256" key="5">
    <source>
        <dbReference type="ARBA" id="ARBA00023054"/>
    </source>
</evidence>
<evidence type="ECO:0000256" key="3">
    <source>
        <dbReference type="ARBA" id="ARBA00022741"/>
    </source>
</evidence>
<feature type="compositionally biased region" description="Low complexity" evidence="7">
    <location>
        <begin position="36"/>
        <end position="62"/>
    </location>
</feature>
<dbReference type="GO" id="GO:0003777">
    <property type="term" value="F:microtubule motor activity"/>
    <property type="evidence" value="ECO:0007669"/>
    <property type="project" value="InterPro"/>
</dbReference>
<protein>
    <recommendedName>
        <fullName evidence="11">Kinesin motor domain-containing protein</fullName>
    </recommendedName>
</protein>